<comment type="caution">
    <text evidence="6">The sequence shown here is derived from an EMBL/GenBank/DDBJ whole genome shotgun (WGS) entry which is preliminary data.</text>
</comment>
<accession>A0ABS7YSF5</accession>
<dbReference type="Pfam" id="PF03466">
    <property type="entry name" value="LysR_substrate"/>
    <property type="match status" value="1"/>
</dbReference>
<reference evidence="7" key="1">
    <citation type="submission" date="2023-07" db="EMBL/GenBank/DDBJ databases">
        <title>Molecular identification of indigenous halophilic bacteria isolated from red sea cost, biodegradation of synthetic dyes and assessment of degraded metabolite toxicity.</title>
        <authorList>
            <person name="Chaieb K."/>
            <person name="Altayb H.N."/>
        </authorList>
    </citation>
    <scope>NUCLEOTIDE SEQUENCE [LARGE SCALE GENOMIC DNA]</scope>
    <source>
        <strain evidence="7">K20</strain>
    </source>
</reference>
<organism evidence="6 7">
    <name type="scientific">Vibrio tritonius</name>
    <dbReference type="NCBI Taxonomy" id="1435069"/>
    <lineage>
        <taxon>Bacteria</taxon>
        <taxon>Pseudomonadati</taxon>
        <taxon>Pseudomonadota</taxon>
        <taxon>Gammaproteobacteria</taxon>
        <taxon>Vibrionales</taxon>
        <taxon>Vibrionaceae</taxon>
        <taxon>Vibrio</taxon>
    </lineage>
</organism>
<dbReference type="InterPro" id="IPR000847">
    <property type="entry name" value="LysR_HTH_N"/>
</dbReference>
<keyword evidence="3" id="KW-0238">DNA-binding</keyword>
<dbReference type="SUPFAM" id="SSF46785">
    <property type="entry name" value="Winged helix' DNA-binding domain"/>
    <property type="match status" value="1"/>
</dbReference>
<evidence type="ECO:0000256" key="3">
    <source>
        <dbReference type="ARBA" id="ARBA00023125"/>
    </source>
</evidence>
<evidence type="ECO:0000313" key="7">
    <source>
        <dbReference type="Proteomes" id="UP001199044"/>
    </source>
</evidence>
<evidence type="ECO:0000256" key="4">
    <source>
        <dbReference type="ARBA" id="ARBA00023163"/>
    </source>
</evidence>
<evidence type="ECO:0000259" key="5">
    <source>
        <dbReference type="PROSITE" id="PS50931"/>
    </source>
</evidence>
<dbReference type="InterPro" id="IPR005119">
    <property type="entry name" value="LysR_subst-bd"/>
</dbReference>
<sequence>MKQTSIAALYTFSQVAQYPSLSSAAKAMHLTTGAISQQLIQLEQQLGFSLFERHSRGVTLTEQGEILLAVLQRSFQEIDATLQSLSQRALRKEVRLKLTPSFAYKWLVPRLEDFYRQHPDIQVQTFAEGALVDSERGDFDLAIDYGPIPYPRASAELLLEEALLPVMSPSYLSHHSWIEQKEMNEEQWQSVVLLHDAMPWAKAPRDHEWLFWATEMNAPLASHKGHFFNRTDMAMSAAEAGVGIALARTALLNQELELGRLVAPFPAIPARAGYYLIILNANEHTEIFAQWLRSQIKQLQGQVHDYLER</sequence>
<keyword evidence="2" id="KW-0805">Transcription regulation</keyword>
<feature type="domain" description="HTH lysR-type" evidence="5">
    <location>
        <begin position="4"/>
        <end position="61"/>
    </location>
</feature>
<evidence type="ECO:0000256" key="2">
    <source>
        <dbReference type="ARBA" id="ARBA00023015"/>
    </source>
</evidence>
<dbReference type="PANTHER" id="PTHR30537">
    <property type="entry name" value="HTH-TYPE TRANSCRIPTIONAL REGULATOR"/>
    <property type="match status" value="1"/>
</dbReference>
<dbReference type="Gene3D" id="1.10.10.10">
    <property type="entry name" value="Winged helix-like DNA-binding domain superfamily/Winged helix DNA-binding domain"/>
    <property type="match status" value="1"/>
</dbReference>
<name>A0ABS7YSF5_9VIBR</name>
<dbReference type="Gene3D" id="3.40.190.10">
    <property type="entry name" value="Periplasmic binding protein-like II"/>
    <property type="match status" value="2"/>
</dbReference>
<dbReference type="PANTHER" id="PTHR30537:SF32">
    <property type="entry name" value="HTH-TYPE TRANSCRIPTIONAL REGULATOR DSDC"/>
    <property type="match status" value="1"/>
</dbReference>
<dbReference type="InterPro" id="IPR036388">
    <property type="entry name" value="WH-like_DNA-bd_sf"/>
</dbReference>
<dbReference type="InterPro" id="IPR058163">
    <property type="entry name" value="LysR-type_TF_proteobact-type"/>
</dbReference>
<dbReference type="CDD" id="cd08432">
    <property type="entry name" value="PBP2_GcdR_TrpI_HvrB_AmpR_like"/>
    <property type="match status" value="1"/>
</dbReference>
<dbReference type="Proteomes" id="UP001199044">
    <property type="component" value="Unassembled WGS sequence"/>
</dbReference>
<keyword evidence="7" id="KW-1185">Reference proteome</keyword>
<protein>
    <submittedName>
        <fullName evidence="6">LysR family transcriptional regulator</fullName>
    </submittedName>
</protein>
<dbReference type="PROSITE" id="PS50931">
    <property type="entry name" value="HTH_LYSR"/>
    <property type="match status" value="1"/>
</dbReference>
<proteinExistence type="inferred from homology"/>
<dbReference type="PRINTS" id="PR00039">
    <property type="entry name" value="HTHLYSR"/>
</dbReference>
<dbReference type="RefSeq" id="WP_225251436.1">
    <property type="nucleotide sequence ID" value="NZ_JAIWIU010000124.1"/>
</dbReference>
<dbReference type="EMBL" id="JAIWIU010000124">
    <property type="protein sequence ID" value="MCA2017796.1"/>
    <property type="molecule type" value="Genomic_DNA"/>
</dbReference>
<comment type="similarity">
    <text evidence="1">Belongs to the LysR transcriptional regulatory family.</text>
</comment>
<evidence type="ECO:0000313" key="6">
    <source>
        <dbReference type="EMBL" id="MCA2017796.1"/>
    </source>
</evidence>
<dbReference type="InterPro" id="IPR036390">
    <property type="entry name" value="WH_DNA-bd_sf"/>
</dbReference>
<evidence type="ECO:0000256" key="1">
    <source>
        <dbReference type="ARBA" id="ARBA00009437"/>
    </source>
</evidence>
<dbReference type="SUPFAM" id="SSF53850">
    <property type="entry name" value="Periplasmic binding protein-like II"/>
    <property type="match status" value="1"/>
</dbReference>
<dbReference type="Pfam" id="PF00126">
    <property type="entry name" value="HTH_1"/>
    <property type="match status" value="1"/>
</dbReference>
<gene>
    <name evidence="6" type="ORF">LDJ79_16875</name>
</gene>
<keyword evidence="4" id="KW-0804">Transcription</keyword>